<dbReference type="InterPro" id="IPR006311">
    <property type="entry name" value="TAT_signal"/>
</dbReference>
<comment type="caution">
    <text evidence="2">The sequence shown here is derived from an EMBL/GenBank/DDBJ whole genome shotgun (WGS) entry which is preliminary data.</text>
</comment>
<keyword evidence="3" id="KW-1185">Reference proteome</keyword>
<proteinExistence type="predicted"/>
<dbReference type="SMART" id="SM00710">
    <property type="entry name" value="PbH1"/>
    <property type="match status" value="5"/>
</dbReference>
<dbReference type="InterPro" id="IPR011050">
    <property type="entry name" value="Pectin_lyase_fold/virulence"/>
</dbReference>
<dbReference type="InterPro" id="IPR012334">
    <property type="entry name" value="Pectin_lyas_fold"/>
</dbReference>
<dbReference type="Proteomes" id="UP000053621">
    <property type="component" value="Unassembled WGS sequence"/>
</dbReference>
<dbReference type="Gene3D" id="2.160.20.10">
    <property type="entry name" value="Single-stranded right-handed beta-helix, Pectin lyase-like"/>
    <property type="match status" value="1"/>
</dbReference>
<organism evidence="2 3">
    <name type="scientific">Haloferax marisrubri</name>
    <dbReference type="NCBI Taxonomy" id="1544719"/>
    <lineage>
        <taxon>Archaea</taxon>
        <taxon>Methanobacteriati</taxon>
        <taxon>Methanobacteriota</taxon>
        <taxon>Stenosarchaea group</taxon>
        <taxon>Halobacteria</taxon>
        <taxon>Halobacteriales</taxon>
        <taxon>Haloferacaceae</taxon>
        <taxon>Haloferax</taxon>
    </lineage>
</organism>
<dbReference type="AlphaFoldDB" id="A0A2P4NLT0"/>
<dbReference type="SUPFAM" id="SSF51126">
    <property type="entry name" value="Pectin lyase-like"/>
    <property type="match status" value="1"/>
</dbReference>
<feature type="compositionally biased region" description="Basic and acidic residues" evidence="1">
    <location>
        <begin position="50"/>
        <end position="67"/>
    </location>
</feature>
<dbReference type="InterPro" id="IPR006626">
    <property type="entry name" value="PbH1"/>
</dbReference>
<gene>
    <name evidence="2" type="ORF">AUR65_015465</name>
</gene>
<dbReference type="PROSITE" id="PS51318">
    <property type="entry name" value="TAT"/>
    <property type="match status" value="1"/>
</dbReference>
<evidence type="ECO:0000256" key="1">
    <source>
        <dbReference type="SAM" id="MobiDB-lite"/>
    </source>
</evidence>
<accession>A0A2P4NLT0</accession>
<dbReference type="EMBL" id="LOPW02000018">
    <property type="protein sequence ID" value="POG54080.1"/>
    <property type="molecule type" value="Genomic_DNA"/>
</dbReference>
<dbReference type="OrthoDB" id="184747at2157"/>
<evidence type="ECO:0000313" key="3">
    <source>
        <dbReference type="Proteomes" id="UP000053621"/>
    </source>
</evidence>
<protein>
    <submittedName>
        <fullName evidence="2">Uncharacterized protein</fullName>
    </submittedName>
</protein>
<sequence length="552" mass="57626">MKDTPTASDSNGASLTRRTALALLGGTGVAALSGTAAAQSDDEREDDGEEGRGNGRGNDGKPWNRDVDANGNSLYNLASLDVDRVYTSARDADVIVWKDDDGTFHADGADGEIASGDGVVPVAQAAIDSLTEGRTWNEKVLIASPGEIAGGDGSLELPSYTTLDAPATLSIPDGESVPPVVRAVGAEHVEVESLVVEGPAAMGVRLTSCSNVRLGDIRITGVTSDGIRIDGRGDAPRSTDIQMGQIYVEGNGHHGVETYGVDRIQIEQVVGNDPASCVVLLNDTVDATVNSVVGLEPGGPAGYATFRVANGAHDVTVGEVVSRGGNRGVFGVSECYDITIGHVNIEGAEDQGILIQNCRDVTVQGGVVKNTNGDGVRIDSRNDGEQLPAEGISISNLRVYDDRDEPKQTWGILETGPACNHNRIVNNDVRGGGTTRNIGIFSNTTVVRDNVGGGFADGEVTLSAGESPAARVEGVSEFPDVTIPGSVDEPEDFEASALAVRAKPAATGSSETYAWESYVEWNGSAGSWDLVFEWRTDPGVDVTLDYVVDKTR</sequence>
<reference evidence="2" key="1">
    <citation type="submission" date="2017-08" db="EMBL/GenBank/DDBJ databases">
        <title>Haloferax marisrubri sp. nov., isolated from the Discovery deep brine-seawater interface in the Red Sea.</title>
        <authorList>
            <person name="Zhang G."/>
            <person name="Stingl U."/>
        </authorList>
    </citation>
    <scope>NUCLEOTIDE SEQUENCE [LARGE SCALE GENOMIC DNA]</scope>
    <source>
        <strain evidence="2">SB3</strain>
    </source>
</reference>
<feature type="region of interest" description="Disordered" evidence="1">
    <location>
        <begin position="33"/>
        <end position="67"/>
    </location>
</feature>
<evidence type="ECO:0000313" key="2">
    <source>
        <dbReference type="EMBL" id="POG54080.1"/>
    </source>
</evidence>
<feature type="compositionally biased region" description="Acidic residues" evidence="1">
    <location>
        <begin position="40"/>
        <end position="49"/>
    </location>
</feature>
<dbReference type="RefSeq" id="WP_058567750.1">
    <property type="nucleotide sequence ID" value="NZ_LOPW02000018.1"/>
</dbReference>
<name>A0A2P4NLT0_9EURY</name>